<protein>
    <submittedName>
        <fullName evidence="1">Haloacid dehalogenase</fullName>
    </submittedName>
</protein>
<proteinExistence type="predicted"/>
<dbReference type="PANTHER" id="PTHR10000:SF8">
    <property type="entry name" value="HAD SUPERFAMILY HYDROLASE-LIKE, TYPE 3"/>
    <property type="match status" value="1"/>
</dbReference>
<organism evidence="1 2">
    <name type="scientific">Ligilactobacillus pabuli</name>
    <dbReference type="NCBI Taxonomy" id="2886039"/>
    <lineage>
        <taxon>Bacteria</taxon>
        <taxon>Bacillati</taxon>
        <taxon>Bacillota</taxon>
        <taxon>Bacilli</taxon>
        <taxon>Lactobacillales</taxon>
        <taxon>Lactobacillaceae</taxon>
        <taxon>Ligilactobacillus</taxon>
    </lineage>
</organism>
<dbReference type="NCBIfam" id="TIGR01484">
    <property type="entry name" value="HAD-SF-IIB"/>
    <property type="match status" value="1"/>
</dbReference>
<dbReference type="InterPro" id="IPR036412">
    <property type="entry name" value="HAD-like_sf"/>
</dbReference>
<dbReference type="NCBIfam" id="TIGR00099">
    <property type="entry name" value="Cof-subfamily"/>
    <property type="match status" value="1"/>
</dbReference>
<dbReference type="PANTHER" id="PTHR10000">
    <property type="entry name" value="PHOSPHOSERINE PHOSPHATASE"/>
    <property type="match status" value="1"/>
</dbReference>
<dbReference type="EMBL" id="BQXH01000010">
    <property type="protein sequence ID" value="GKS81535.1"/>
    <property type="molecule type" value="Genomic_DNA"/>
</dbReference>
<dbReference type="InterPro" id="IPR006379">
    <property type="entry name" value="HAD-SF_hydro_IIB"/>
</dbReference>
<dbReference type="SUPFAM" id="SSF56784">
    <property type="entry name" value="HAD-like"/>
    <property type="match status" value="1"/>
</dbReference>
<dbReference type="InterPro" id="IPR023214">
    <property type="entry name" value="HAD_sf"/>
</dbReference>
<keyword evidence="2" id="KW-1185">Reference proteome</keyword>
<sequence>MPQIKIAFSDVDNTLITSKNEILPTVAAAVHKYVDDGGTFFLASARPPLGMHEIARQLGTTAIMISLNGALVLQTTADSNEDHTLFEQTLQANVLPQLLYMISSHKLAISVNVFAGEKWLTEHHDDWVIQEEEITQVAATVGPFAPELGTTSQPLHKILCMGQPEEISALANSLADHPELHISYQRSKPTYLEIVDLIVSKMKAIEHVAKLLDVPLSQTMAIGDGDNDLPMIKDAGVGIAVENAFPTVKAVADHIVSSNDDGGVAEALTKYTD</sequence>
<dbReference type="CDD" id="cd07516">
    <property type="entry name" value="HAD_Pase"/>
    <property type="match status" value="1"/>
</dbReference>
<comment type="caution">
    <text evidence="1">The sequence shown here is derived from an EMBL/GenBank/DDBJ whole genome shotgun (WGS) entry which is preliminary data.</text>
</comment>
<dbReference type="Gene3D" id="3.40.50.1000">
    <property type="entry name" value="HAD superfamily/HAD-like"/>
    <property type="match status" value="1"/>
</dbReference>
<dbReference type="SFLD" id="SFLDS00003">
    <property type="entry name" value="Haloacid_Dehalogenase"/>
    <property type="match status" value="1"/>
</dbReference>
<gene>
    <name evidence="1" type="ORF">LPAF129_12210</name>
</gene>
<dbReference type="RefSeq" id="WP_244055278.1">
    <property type="nucleotide sequence ID" value="NZ_BQXH01000010.1"/>
</dbReference>
<dbReference type="Gene3D" id="3.30.1240.10">
    <property type="match status" value="1"/>
</dbReference>
<name>A0ABQ5JKE3_9LACO</name>
<evidence type="ECO:0000313" key="2">
    <source>
        <dbReference type="Proteomes" id="UP001055149"/>
    </source>
</evidence>
<dbReference type="InterPro" id="IPR000150">
    <property type="entry name" value="Cof"/>
</dbReference>
<reference evidence="1" key="1">
    <citation type="journal article" date="2022" name="Int. J. Syst. Evol. Microbiol.">
        <title>A novel species of lactic acid bacteria, Ligilactobacillus pabuli sp. nov., isolated from alfalfa silage.</title>
        <authorList>
            <person name="Tohno M."/>
            <person name="Tanizawa Y."/>
            <person name="Sawada H."/>
            <person name="Sakamoto M."/>
            <person name="Ohkuma M."/>
            <person name="Kobayashi H."/>
        </authorList>
    </citation>
    <scope>NUCLEOTIDE SEQUENCE</scope>
    <source>
        <strain evidence="1">AF129</strain>
    </source>
</reference>
<dbReference type="SFLD" id="SFLDG01140">
    <property type="entry name" value="C2.B:_Phosphomannomutase_and_P"/>
    <property type="match status" value="1"/>
</dbReference>
<dbReference type="Proteomes" id="UP001055149">
    <property type="component" value="Unassembled WGS sequence"/>
</dbReference>
<accession>A0ABQ5JKE3</accession>
<dbReference type="Pfam" id="PF08282">
    <property type="entry name" value="Hydrolase_3"/>
    <property type="match status" value="1"/>
</dbReference>
<evidence type="ECO:0000313" key="1">
    <source>
        <dbReference type="EMBL" id="GKS81535.1"/>
    </source>
</evidence>